<keyword evidence="2 7" id="KW-0813">Transport</keyword>
<dbReference type="PANTHER" id="PTHR43744:SF2">
    <property type="entry name" value="ARABINOOLIGOSACCHARIDES TRANSPORT SYSTEM PERMEASE PROTEIN ARAQ"/>
    <property type="match status" value="1"/>
</dbReference>
<dbReference type="Proteomes" id="UP000284465">
    <property type="component" value="Unassembled WGS sequence"/>
</dbReference>
<evidence type="ECO:0000256" key="6">
    <source>
        <dbReference type="ARBA" id="ARBA00023136"/>
    </source>
</evidence>
<evidence type="ECO:0000256" key="2">
    <source>
        <dbReference type="ARBA" id="ARBA00022448"/>
    </source>
</evidence>
<dbReference type="PaxDb" id="166486-ERS852572_01957"/>
<evidence type="ECO:0000256" key="4">
    <source>
        <dbReference type="ARBA" id="ARBA00022692"/>
    </source>
</evidence>
<reference evidence="14 15" key="2">
    <citation type="submission" date="2018-08" db="EMBL/GenBank/DDBJ databases">
        <title>A genome reference for cultivated species of the human gut microbiota.</title>
        <authorList>
            <person name="Zou Y."/>
            <person name="Xue W."/>
            <person name="Luo G."/>
        </authorList>
    </citation>
    <scope>NUCLEOTIDE SEQUENCE [LARGE SCALE GENOMIC DNA]</scope>
    <source>
        <strain evidence="12 15">AF31-21AC</strain>
        <strain evidence="11 14">AM37-1AC</strain>
        <strain evidence="10 16">AM43-11</strain>
    </source>
</reference>
<name>A0A173U7D6_9FIRM</name>
<evidence type="ECO:0000313" key="15">
    <source>
        <dbReference type="Proteomes" id="UP000283586"/>
    </source>
</evidence>
<gene>
    <name evidence="9" type="primary">ycjP_7</name>
    <name evidence="11" type="ORF">DW856_02370</name>
    <name evidence="10" type="ORF">DW927_09510</name>
    <name evidence="12" type="ORF">DWZ31_09865</name>
    <name evidence="9" type="ORF">ERS852572_01957</name>
</gene>
<keyword evidence="5 7" id="KW-1133">Transmembrane helix</keyword>
<dbReference type="InterPro" id="IPR000515">
    <property type="entry name" value="MetI-like"/>
</dbReference>
<comment type="subcellular location">
    <subcellularLocation>
        <location evidence="1 7">Cell membrane</location>
        <topology evidence="1 7">Multi-pass membrane protein</topology>
    </subcellularLocation>
</comment>
<dbReference type="EMBL" id="QSFP01000009">
    <property type="protein sequence ID" value="RHA67177.1"/>
    <property type="molecule type" value="Genomic_DNA"/>
</dbReference>
<dbReference type="CDD" id="cd06261">
    <property type="entry name" value="TM_PBP2"/>
    <property type="match status" value="1"/>
</dbReference>
<keyword evidence="4 7" id="KW-0812">Transmembrane</keyword>
<keyword evidence="6 7" id="KW-0472">Membrane</keyword>
<evidence type="ECO:0000313" key="9">
    <source>
        <dbReference type="EMBL" id="CUN10993.1"/>
    </source>
</evidence>
<organism evidence="9 13">
    <name type="scientific">Roseburia intestinalis</name>
    <dbReference type="NCBI Taxonomy" id="166486"/>
    <lineage>
        <taxon>Bacteria</taxon>
        <taxon>Bacillati</taxon>
        <taxon>Bacillota</taxon>
        <taxon>Clostridia</taxon>
        <taxon>Lachnospirales</taxon>
        <taxon>Lachnospiraceae</taxon>
        <taxon>Roseburia</taxon>
    </lineage>
</organism>
<feature type="transmembrane region" description="Helical" evidence="7">
    <location>
        <begin position="71"/>
        <end position="92"/>
    </location>
</feature>
<evidence type="ECO:0000313" key="13">
    <source>
        <dbReference type="Proteomes" id="UP000095350"/>
    </source>
</evidence>
<proteinExistence type="inferred from homology"/>
<feature type="transmembrane region" description="Helical" evidence="7">
    <location>
        <begin position="177"/>
        <end position="202"/>
    </location>
</feature>
<dbReference type="PANTHER" id="PTHR43744">
    <property type="entry name" value="ABC TRANSPORTER PERMEASE PROTEIN MG189-RELATED-RELATED"/>
    <property type="match status" value="1"/>
</dbReference>
<dbReference type="AlphaFoldDB" id="A0A173U7D6"/>
<feature type="transmembrane region" description="Helical" evidence="7">
    <location>
        <begin position="12"/>
        <end position="29"/>
    </location>
</feature>
<dbReference type="SUPFAM" id="SSF161098">
    <property type="entry name" value="MetI-like"/>
    <property type="match status" value="1"/>
</dbReference>
<dbReference type="GO" id="GO:0055085">
    <property type="term" value="P:transmembrane transport"/>
    <property type="evidence" value="ECO:0007669"/>
    <property type="project" value="InterPro"/>
</dbReference>
<feature type="transmembrane region" description="Helical" evidence="7">
    <location>
        <begin position="235"/>
        <end position="256"/>
    </location>
</feature>
<dbReference type="OrthoDB" id="9787837at2"/>
<reference evidence="9 13" key="1">
    <citation type="submission" date="2015-09" db="EMBL/GenBank/DDBJ databases">
        <authorList>
            <consortium name="Pathogen Informatics"/>
        </authorList>
    </citation>
    <scope>NUCLEOTIDE SEQUENCE [LARGE SCALE GENOMIC DNA]</scope>
    <source>
        <strain evidence="9 13">2789STDY5834960</strain>
    </source>
</reference>
<feature type="domain" description="ABC transmembrane type-1" evidence="8">
    <location>
        <begin position="67"/>
        <end position="256"/>
    </location>
</feature>
<evidence type="ECO:0000313" key="14">
    <source>
        <dbReference type="Proteomes" id="UP000283513"/>
    </source>
</evidence>
<evidence type="ECO:0000256" key="5">
    <source>
        <dbReference type="ARBA" id="ARBA00022989"/>
    </source>
</evidence>
<comment type="similarity">
    <text evidence="7">Belongs to the binding-protein-dependent transport system permease family.</text>
</comment>
<dbReference type="Proteomes" id="UP000283513">
    <property type="component" value="Unassembled WGS sequence"/>
</dbReference>
<evidence type="ECO:0000256" key="7">
    <source>
        <dbReference type="RuleBase" id="RU363032"/>
    </source>
</evidence>
<evidence type="ECO:0000313" key="12">
    <source>
        <dbReference type="EMBL" id="RHN08166.1"/>
    </source>
</evidence>
<dbReference type="PROSITE" id="PS50928">
    <property type="entry name" value="ABC_TM1"/>
    <property type="match status" value="1"/>
</dbReference>
<evidence type="ECO:0000313" key="16">
    <source>
        <dbReference type="Proteomes" id="UP000284465"/>
    </source>
</evidence>
<dbReference type="GO" id="GO:0005886">
    <property type="term" value="C:plasma membrane"/>
    <property type="evidence" value="ECO:0007669"/>
    <property type="project" value="UniProtKB-SubCell"/>
</dbReference>
<evidence type="ECO:0000259" key="8">
    <source>
        <dbReference type="PROSITE" id="PS50928"/>
    </source>
</evidence>
<dbReference type="EMBL" id="QSHO01000002">
    <property type="protein sequence ID" value="RHC19740.1"/>
    <property type="molecule type" value="Genomic_DNA"/>
</dbReference>
<feature type="transmembrane region" description="Helical" evidence="7">
    <location>
        <begin position="104"/>
        <end position="123"/>
    </location>
</feature>
<dbReference type="InterPro" id="IPR035906">
    <property type="entry name" value="MetI-like_sf"/>
</dbReference>
<evidence type="ECO:0000313" key="11">
    <source>
        <dbReference type="EMBL" id="RHC19740.1"/>
    </source>
</evidence>
<dbReference type="STRING" id="166486.ERS852572_01957"/>
<dbReference type="Proteomes" id="UP000095350">
    <property type="component" value="Unassembled WGS sequence"/>
</dbReference>
<feature type="transmembrane region" description="Helical" evidence="7">
    <location>
        <begin position="135"/>
        <end position="152"/>
    </location>
</feature>
<evidence type="ECO:0000256" key="3">
    <source>
        <dbReference type="ARBA" id="ARBA00022475"/>
    </source>
</evidence>
<dbReference type="Proteomes" id="UP000283586">
    <property type="component" value="Unassembled WGS sequence"/>
</dbReference>
<dbReference type="EMBL" id="CYXZ01000013">
    <property type="protein sequence ID" value="CUN10993.1"/>
    <property type="molecule type" value="Genomic_DNA"/>
</dbReference>
<evidence type="ECO:0000313" key="10">
    <source>
        <dbReference type="EMBL" id="RHA67177.1"/>
    </source>
</evidence>
<dbReference type="RefSeq" id="WP_055194407.1">
    <property type="nucleotide sequence ID" value="NZ_CABIYH010000013.1"/>
</dbReference>
<keyword evidence="3" id="KW-1003">Cell membrane</keyword>
<dbReference type="EMBL" id="QRQN01000010">
    <property type="protein sequence ID" value="RHN08166.1"/>
    <property type="molecule type" value="Genomic_DNA"/>
</dbReference>
<evidence type="ECO:0000256" key="1">
    <source>
        <dbReference type="ARBA" id="ARBA00004651"/>
    </source>
</evidence>
<dbReference type="Pfam" id="PF00528">
    <property type="entry name" value="BPD_transp_1"/>
    <property type="match status" value="1"/>
</dbReference>
<accession>A0A173U7D6</accession>
<protein>
    <submittedName>
        <fullName evidence="10">Carbohydrate ABC transporter permease</fullName>
    </submittedName>
    <submittedName>
        <fullName evidence="9">Inner membrane ABC transporter permease protein ycjP</fullName>
    </submittedName>
</protein>
<sequence length="270" mass="29833">MRGKFKNVGTHIILIIASFISVFPLYWMIAAATNNSTDVLGGKLSLGTNFIQNLMKLTEMQNVSRAFCNSLFYSTILSVLSLFICSIAGYGFEIYHDKAKDTLMNILLLAMMVPFAATLIPLFKLFSGMGLSSTWIAYVLPTISTPFLIMLFRQSARSFPMEIIEAARIDGLSEFKIFLTIFMPTMKSTYAAALTVTFMNAWNNYLWPKVIMMSDTSQTMPMLVANLSVGYSIDYGVLMLGVLICSLPTGILFLVLQKSFANGIVGAVKG</sequence>
<dbReference type="Gene3D" id="1.10.3720.10">
    <property type="entry name" value="MetI-like"/>
    <property type="match status" value="1"/>
</dbReference>